<evidence type="ECO:0000313" key="6">
    <source>
        <dbReference type="Proteomes" id="UP000424527"/>
    </source>
</evidence>
<comment type="caution">
    <text evidence="5">The sequence shown here is derived from an EMBL/GenBank/DDBJ whole genome shotgun (WGS) entry which is preliminary data.</text>
</comment>
<reference evidence="5 6" key="1">
    <citation type="submission" date="2019-07" db="EMBL/GenBank/DDBJ databases">
        <title>Chromosome genome assembly for large yellow croaker.</title>
        <authorList>
            <person name="Xiao S."/>
        </authorList>
    </citation>
    <scope>NUCLEOTIDE SEQUENCE [LARGE SCALE GENOMIC DNA]</scope>
    <source>
        <strain evidence="5">JMULYC20181020</strain>
        <tissue evidence="5">Muscle</tissue>
    </source>
</reference>
<feature type="compositionally biased region" description="Acidic residues" evidence="3">
    <location>
        <begin position="51"/>
        <end position="60"/>
    </location>
</feature>
<dbReference type="InterPro" id="IPR000488">
    <property type="entry name" value="Death_dom"/>
</dbReference>
<dbReference type="PANTHER" id="PTHR24123">
    <property type="entry name" value="ANKYRIN REPEAT-CONTAINING"/>
    <property type="match status" value="1"/>
</dbReference>
<name>A0A6G0HY46_LARCR</name>
<keyword evidence="2" id="KW-0040">ANK repeat</keyword>
<keyword evidence="6" id="KW-1185">Reference proteome</keyword>
<dbReference type="AlphaFoldDB" id="A0A6G0HY46"/>
<dbReference type="PANTHER" id="PTHR24123:SF74">
    <property type="entry name" value="ANKYRIN 3"/>
    <property type="match status" value="1"/>
</dbReference>
<feature type="region of interest" description="Disordered" evidence="3">
    <location>
        <begin position="223"/>
        <end position="290"/>
    </location>
</feature>
<feature type="compositionally biased region" description="Basic and acidic residues" evidence="3">
    <location>
        <begin position="692"/>
        <end position="711"/>
    </location>
</feature>
<accession>A0A6G0HY46</accession>
<dbReference type="FunFam" id="1.10.533.10:FF:000002">
    <property type="entry name" value="Ankyrin-3 isoform 2"/>
    <property type="match status" value="1"/>
</dbReference>
<dbReference type="InterPro" id="IPR037971">
    <property type="entry name" value="Ank3_Death"/>
</dbReference>
<protein>
    <submittedName>
        <fullName evidence="5">Ankyrin-3</fullName>
    </submittedName>
</protein>
<dbReference type="SMART" id="SM00005">
    <property type="entry name" value="DEATH"/>
    <property type="match status" value="1"/>
</dbReference>
<dbReference type="PROSITE" id="PS50017">
    <property type="entry name" value="DEATH_DOMAIN"/>
    <property type="match status" value="1"/>
</dbReference>
<dbReference type="InterPro" id="IPR051165">
    <property type="entry name" value="Multifunctional_ANK_Repeat"/>
</dbReference>
<feature type="compositionally biased region" description="Gly residues" evidence="3">
    <location>
        <begin position="89"/>
        <end position="98"/>
    </location>
</feature>
<dbReference type="Pfam" id="PF00531">
    <property type="entry name" value="Death"/>
    <property type="match status" value="1"/>
</dbReference>
<feature type="compositionally biased region" description="Basic and acidic residues" evidence="3">
    <location>
        <begin position="541"/>
        <end position="569"/>
    </location>
</feature>
<feature type="compositionally biased region" description="Acidic residues" evidence="3">
    <location>
        <begin position="22"/>
        <end position="35"/>
    </location>
</feature>
<feature type="domain" description="Death" evidence="4">
    <location>
        <begin position="327"/>
        <end position="411"/>
    </location>
</feature>
<evidence type="ECO:0000256" key="2">
    <source>
        <dbReference type="ARBA" id="ARBA00023043"/>
    </source>
</evidence>
<feature type="compositionally biased region" description="Low complexity" evidence="3">
    <location>
        <begin position="262"/>
        <end position="282"/>
    </location>
</feature>
<feature type="compositionally biased region" description="Basic and acidic residues" evidence="3">
    <location>
        <begin position="721"/>
        <end position="731"/>
    </location>
</feature>
<feature type="region of interest" description="Disordered" evidence="3">
    <location>
        <begin position="636"/>
        <end position="754"/>
    </location>
</feature>
<evidence type="ECO:0000256" key="3">
    <source>
        <dbReference type="SAM" id="MobiDB-lite"/>
    </source>
</evidence>
<dbReference type="GO" id="GO:0007165">
    <property type="term" value="P:signal transduction"/>
    <property type="evidence" value="ECO:0007669"/>
    <property type="project" value="InterPro"/>
</dbReference>
<gene>
    <name evidence="5" type="ORF">D5F01_LYC17259</name>
</gene>
<dbReference type="Proteomes" id="UP000424527">
    <property type="component" value="Unassembled WGS sequence"/>
</dbReference>
<feature type="compositionally biased region" description="Polar residues" evidence="3">
    <location>
        <begin position="107"/>
        <end position="124"/>
    </location>
</feature>
<proteinExistence type="predicted"/>
<feature type="compositionally biased region" description="Basic and acidic residues" evidence="3">
    <location>
        <begin position="61"/>
        <end position="70"/>
    </location>
</feature>
<feature type="region of interest" description="Disordered" evidence="3">
    <location>
        <begin position="467"/>
        <end position="604"/>
    </location>
</feature>
<sequence>MTGQKQQEVSKDKVLPGGDDSQSNDDEAEGEDDESIFQPIPCKKFTFKVPEEEEEEEEEEENRKKKEKEKAHKAKKHDKNGNNKEPNGGTNGSNGSNGKGEDYEYEQNGNDQSITDCSIATTAEFSHDTDATEIDSLDGYELQDEDDGLCEQADLRLFGLPDSRRDVWATDTFRSTDRSFPPTKLEVIEEEKTPEECPKRFQKRHHQMVKNLMVSTVATKGLDFDPWPSKSGEDVVDMGGTQGSNGEPKPFGLAVDDQSQNTTPDTTPARTPTDDSTPTSEPNPFPFHEGKMFEMTRSGAIDMSKRDMVEERLQFFQIGPQSPCERTDLRMAIVADHLGLSWTELARELDFSVDEINFIRVENPNSLTAQSFMLLKKWVHRDGKNATTDALTAVLTKINRLDIVTLLEGPIFDYGNISGTRCFADDNAVFPDQSDGYHNIDLELQTPTELNYEPPTPLRSDNFFSEYEASAESPSKTMLTRPSDLSLTQTTSTSSSDPVTVAPAPGHSAPEPPIVGAEDTTLTVKERGMPEEDDTGLVSYERPDNDRRAVKSEKGTDGHAEAVEKDLKAGEGVVSGENEHATSDAGHGNGRQEEDEEMTQERLQSLLEDINLEGGLEDMEMTEEGVIAILEQVRQAEKDVCSVPGWRSETSGGIVESAASGHSPGTEEGSPDSLVDSLEQPPPQADRQNGGHHIDATREAKEKEAKRKGSQEDSSTAGPSKGREEGGERSQHKVQGGVRADESSSDEETTVTTRVFRRRVILKVCEAWCVTGSKQSEEL</sequence>
<evidence type="ECO:0000313" key="5">
    <source>
        <dbReference type="EMBL" id="KAE8283932.1"/>
    </source>
</evidence>
<evidence type="ECO:0000259" key="4">
    <source>
        <dbReference type="PROSITE" id="PS50017"/>
    </source>
</evidence>
<dbReference type="Gene3D" id="1.10.533.10">
    <property type="entry name" value="Death Domain, Fas"/>
    <property type="match status" value="1"/>
</dbReference>
<organism evidence="5 6">
    <name type="scientific">Larimichthys crocea</name>
    <name type="common">Large yellow croaker</name>
    <name type="synonym">Pseudosciaena crocea</name>
    <dbReference type="NCBI Taxonomy" id="215358"/>
    <lineage>
        <taxon>Eukaryota</taxon>
        <taxon>Metazoa</taxon>
        <taxon>Chordata</taxon>
        <taxon>Craniata</taxon>
        <taxon>Vertebrata</taxon>
        <taxon>Euteleostomi</taxon>
        <taxon>Actinopterygii</taxon>
        <taxon>Neopterygii</taxon>
        <taxon>Teleostei</taxon>
        <taxon>Neoteleostei</taxon>
        <taxon>Acanthomorphata</taxon>
        <taxon>Eupercaria</taxon>
        <taxon>Sciaenidae</taxon>
        <taxon>Larimichthys</taxon>
    </lineage>
</organism>
<evidence type="ECO:0000256" key="1">
    <source>
        <dbReference type="ARBA" id="ARBA00022737"/>
    </source>
</evidence>
<keyword evidence="1" id="KW-0677">Repeat</keyword>
<feature type="compositionally biased region" description="Low complexity" evidence="3">
    <location>
        <begin position="482"/>
        <end position="501"/>
    </location>
</feature>
<feature type="region of interest" description="Disordered" evidence="3">
    <location>
        <begin position="1"/>
        <end position="132"/>
    </location>
</feature>
<dbReference type="SUPFAM" id="SSF47986">
    <property type="entry name" value="DEATH domain"/>
    <property type="match status" value="1"/>
</dbReference>
<dbReference type="InterPro" id="IPR011029">
    <property type="entry name" value="DEATH-like_dom_sf"/>
</dbReference>
<dbReference type="EMBL" id="REGW02000017">
    <property type="protein sequence ID" value="KAE8283932.1"/>
    <property type="molecule type" value="Genomic_DNA"/>
</dbReference>
<dbReference type="CDD" id="cd08803">
    <property type="entry name" value="Death_ank3"/>
    <property type="match status" value="1"/>
</dbReference>